<evidence type="ECO:0000256" key="2">
    <source>
        <dbReference type="ARBA" id="ARBA00001933"/>
    </source>
</evidence>
<keyword evidence="8" id="KW-0456">Lyase</keyword>
<comment type="cofactor">
    <cofactor evidence="4">
        <name>Mg(2+)</name>
        <dbReference type="ChEBI" id="CHEBI:18420"/>
    </cofactor>
</comment>
<name>A0A501XU99_9SPHN</name>
<evidence type="ECO:0000256" key="3">
    <source>
        <dbReference type="ARBA" id="ARBA00001936"/>
    </source>
</evidence>
<dbReference type="Pfam" id="PF00291">
    <property type="entry name" value="PALP"/>
    <property type="match status" value="1"/>
</dbReference>
<feature type="domain" description="Tryptophan synthase beta chain-like PALP" evidence="9">
    <location>
        <begin position="18"/>
        <end position="307"/>
    </location>
</feature>
<dbReference type="InterPro" id="IPR036052">
    <property type="entry name" value="TrpB-like_PALP_sf"/>
</dbReference>
<proteinExistence type="inferred from homology"/>
<dbReference type="PANTHER" id="PTHR43050">
    <property type="entry name" value="SERINE / THREONINE RACEMASE FAMILY MEMBER"/>
    <property type="match status" value="1"/>
</dbReference>
<dbReference type="Gene3D" id="3.40.50.1100">
    <property type="match status" value="2"/>
</dbReference>
<sequence>MTTAPTFADIRIAETRIAPHVHRTPILTSRVIDEIAGCRILFKCENLQRTGAFKARGAFNAVLALSAEEAACGVVTHSSGNHAAALALAARERGIDAHIVMPNTAPAPKKAAVAAYGGRIVECEPTLVARLAAAEAIVAETGATLIPPFDNRLVAAGQGTAVLELIADATEQLGAITCPVGGGGLLAGTLVAAAELLPGVPVIGAEPAMADDAARGFHSGRIQPQRLPVATIADGLTTSMSDMTFGVMRELAHDVVTASEAAIVEAMRLIWARMKIIVEPSSAVPLAAILEGAWKPGQKAVGMILTGGNVDLDRLPWNR</sequence>
<dbReference type="InterPro" id="IPR000634">
    <property type="entry name" value="Ser/Thr_deHydtase_PyrdxlP-BS"/>
</dbReference>
<comment type="cofactor">
    <cofactor evidence="2">
        <name>pyridoxal 5'-phosphate</name>
        <dbReference type="ChEBI" id="CHEBI:597326"/>
    </cofactor>
</comment>
<dbReference type="GO" id="GO:0018114">
    <property type="term" value="F:threonine racemase activity"/>
    <property type="evidence" value="ECO:0007669"/>
    <property type="project" value="TreeGrafter"/>
</dbReference>
<dbReference type="AlphaFoldDB" id="A0A501XU99"/>
<dbReference type="PROSITE" id="PS00165">
    <property type="entry name" value="DEHYDRATASE_SER_THR"/>
    <property type="match status" value="1"/>
</dbReference>
<dbReference type="InterPro" id="IPR001926">
    <property type="entry name" value="TrpB-like_PALP"/>
</dbReference>
<comment type="similarity">
    <text evidence="5">Belongs to the serine/threonine dehydratase family.</text>
</comment>
<dbReference type="GO" id="GO:0070179">
    <property type="term" value="P:D-serine biosynthetic process"/>
    <property type="evidence" value="ECO:0007669"/>
    <property type="project" value="TreeGrafter"/>
</dbReference>
<comment type="cofactor">
    <cofactor evidence="1">
        <name>Ca(2+)</name>
        <dbReference type="ChEBI" id="CHEBI:29108"/>
    </cofactor>
</comment>
<evidence type="ECO:0000256" key="1">
    <source>
        <dbReference type="ARBA" id="ARBA00001913"/>
    </source>
</evidence>
<dbReference type="RefSeq" id="WP_140926661.1">
    <property type="nucleotide sequence ID" value="NZ_VFSU01000011.1"/>
</dbReference>
<evidence type="ECO:0000256" key="7">
    <source>
        <dbReference type="ARBA" id="ARBA00022898"/>
    </source>
</evidence>
<evidence type="ECO:0000259" key="9">
    <source>
        <dbReference type="Pfam" id="PF00291"/>
    </source>
</evidence>
<dbReference type="Proteomes" id="UP000319897">
    <property type="component" value="Unassembled WGS sequence"/>
</dbReference>
<dbReference type="FunFam" id="3.40.50.1100:FF:000005">
    <property type="entry name" value="Threonine dehydratase catabolic"/>
    <property type="match status" value="1"/>
</dbReference>
<evidence type="ECO:0000256" key="4">
    <source>
        <dbReference type="ARBA" id="ARBA00001946"/>
    </source>
</evidence>
<protein>
    <submittedName>
        <fullName evidence="10">Pyridoxal-phosphate dependent enzyme</fullName>
    </submittedName>
</protein>
<dbReference type="GO" id="GO:0030170">
    <property type="term" value="F:pyridoxal phosphate binding"/>
    <property type="evidence" value="ECO:0007669"/>
    <property type="project" value="InterPro"/>
</dbReference>
<evidence type="ECO:0000256" key="6">
    <source>
        <dbReference type="ARBA" id="ARBA00022842"/>
    </source>
</evidence>
<evidence type="ECO:0000313" key="10">
    <source>
        <dbReference type="EMBL" id="TPE63667.1"/>
    </source>
</evidence>
<organism evidence="10 11">
    <name type="scientific">Sandaracinobacter neustonicus</name>
    <dbReference type="NCBI Taxonomy" id="1715348"/>
    <lineage>
        <taxon>Bacteria</taxon>
        <taxon>Pseudomonadati</taxon>
        <taxon>Pseudomonadota</taxon>
        <taxon>Alphaproteobacteria</taxon>
        <taxon>Sphingomonadales</taxon>
        <taxon>Sphingosinicellaceae</taxon>
        <taxon>Sandaracinobacter</taxon>
    </lineage>
</organism>
<keyword evidence="6" id="KW-0460">Magnesium</keyword>
<evidence type="ECO:0000313" key="11">
    <source>
        <dbReference type="Proteomes" id="UP000319897"/>
    </source>
</evidence>
<comment type="caution">
    <text evidence="10">The sequence shown here is derived from an EMBL/GenBank/DDBJ whole genome shotgun (WGS) entry which is preliminary data.</text>
</comment>
<dbReference type="GO" id="GO:0000287">
    <property type="term" value="F:magnesium ion binding"/>
    <property type="evidence" value="ECO:0007669"/>
    <property type="project" value="TreeGrafter"/>
</dbReference>
<dbReference type="GO" id="GO:0003941">
    <property type="term" value="F:L-serine ammonia-lyase activity"/>
    <property type="evidence" value="ECO:0007669"/>
    <property type="project" value="TreeGrafter"/>
</dbReference>
<reference evidence="10 11" key="1">
    <citation type="submission" date="2019-06" db="EMBL/GenBank/DDBJ databases">
        <authorList>
            <person name="Lee I."/>
            <person name="Jang G.I."/>
            <person name="Hwang C.Y."/>
        </authorList>
    </citation>
    <scope>NUCLEOTIDE SEQUENCE [LARGE SCALE GENOMIC DNA]</scope>
    <source>
        <strain evidence="10 11">PAMC 28131</strain>
    </source>
</reference>
<dbReference type="OrthoDB" id="9811476at2"/>
<dbReference type="PANTHER" id="PTHR43050:SF1">
    <property type="entry name" value="SERINE RACEMASE"/>
    <property type="match status" value="1"/>
</dbReference>
<accession>A0A501XU99</accession>
<dbReference type="CDD" id="cd01562">
    <property type="entry name" value="Thr-dehyd"/>
    <property type="match status" value="1"/>
</dbReference>
<keyword evidence="7" id="KW-0663">Pyridoxal phosphate</keyword>
<keyword evidence="11" id="KW-1185">Reference proteome</keyword>
<dbReference type="EMBL" id="VFSU01000011">
    <property type="protein sequence ID" value="TPE63667.1"/>
    <property type="molecule type" value="Genomic_DNA"/>
</dbReference>
<dbReference type="GO" id="GO:0030378">
    <property type="term" value="F:serine racemase activity"/>
    <property type="evidence" value="ECO:0007669"/>
    <property type="project" value="TreeGrafter"/>
</dbReference>
<dbReference type="SUPFAM" id="SSF53686">
    <property type="entry name" value="Tryptophan synthase beta subunit-like PLP-dependent enzymes"/>
    <property type="match status" value="1"/>
</dbReference>
<gene>
    <name evidence="10" type="ORF">FJQ54_02060</name>
</gene>
<evidence type="ECO:0000256" key="5">
    <source>
        <dbReference type="ARBA" id="ARBA00010869"/>
    </source>
</evidence>
<comment type="cofactor">
    <cofactor evidence="3">
        <name>Mn(2+)</name>
        <dbReference type="ChEBI" id="CHEBI:29035"/>
    </cofactor>
</comment>
<evidence type="ECO:0000256" key="8">
    <source>
        <dbReference type="ARBA" id="ARBA00023239"/>
    </source>
</evidence>
<dbReference type="GO" id="GO:0005524">
    <property type="term" value="F:ATP binding"/>
    <property type="evidence" value="ECO:0007669"/>
    <property type="project" value="TreeGrafter"/>
</dbReference>